<sequence>ATEIFFLVNNSRNLYLCLYTIEFLGNIQGGLPIRYVNILVETIKYLIIQILQSEKPDNEENLELKEGKNKISMAKESENECDKEKSEEKESKEENNRNIELIEREDKELVDESDEVEVELIEGEDKEKLVEDESDKVEEEEESDEVDESNEMEEEMINKKGKLKESQN</sequence>
<gene>
    <name evidence="1" type="ORF">RPERSI_LOCUS13189</name>
</gene>
<feature type="non-terminal residue" evidence="1">
    <location>
        <position position="1"/>
    </location>
</feature>
<keyword evidence="2" id="KW-1185">Reference proteome</keyword>
<name>A0ACA9QBA0_9GLOM</name>
<feature type="non-terminal residue" evidence="1">
    <location>
        <position position="168"/>
    </location>
</feature>
<accession>A0ACA9QBA0</accession>
<dbReference type="EMBL" id="CAJVQC010028993">
    <property type="protein sequence ID" value="CAG8741343.1"/>
    <property type="molecule type" value="Genomic_DNA"/>
</dbReference>
<evidence type="ECO:0000313" key="2">
    <source>
        <dbReference type="Proteomes" id="UP000789920"/>
    </source>
</evidence>
<evidence type="ECO:0000313" key="1">
    <source>
        <dbReference type="EMBL" id="CAG8741343.1"/>
    </source>
</evidence>
<comment type="caution">
    <text evidence="1">The sequence shown here is derived from an EMBL/GenBank/DDBJ whole genome shotgun (WGS) entry which is preliminary data.</text>
</comment>
<reference evidence="1" key="1">
    <citation type="submission" date="2021-06" db="EMBL/GenBank/DDBJ databases">
        <authorList>
            <person name="Kallberg Y."/>
            <person name="Tangrot J."/>
            <person name="Rosling A."/>
        </authorList>
    </citation>
    <scope>NUCLEOTIDE SEQUENCE</scope>
    <source>
        <strain evidence="1">MA461A</strain>
    </source>
</reference>
<dbReference type="Proteomes" id="UP000789920">
    <property type="component" value="Unassembled WGS sequence"/>
</dbReference>
<proteinExistence type="predicted"/>
<protein>
    <submittedName>
        <fullName evidence="1">30880_t:CDS:1</fullName>
    </submittedName>
</protein>
<organism evidence="1 2">
    <name type="scientific">Racocetra persica</name>
    <dbReference type="NCBI Taxonomy" id="160502"/>
    <lineage>
        <taxon>Eukaryota</taxon>
        <taxon>Fungi</taxon>
        <taxon>Fungi incertae sedis</taxon>
        <taxon>Mucoromycota</taxon>
        <taxon>Glomeromycotina</taxon>
        <taxon>Glomeromycetes</taxon>
        <taxon>Diversisporales</taxon>
        <taxon>Gigasporaceae</taxon>
        <taxon>Racocetra</taxon>
    </lineage>
</organism>